<dbReference type="CDD" id="cd05286">
    <property type="entry name" value="QOR2"/>
    <property type="match status" value="1"/>
</dbReference>
<dbReference type="AlphaFoldDB" id="A0AA48M1G0"/>
<dbReference type="GO" id="GO:0003960">
    <property type="term" value="F:quinone reductase (NADPH) activity"/>
    <property type="evidence" value="ECO:0007669"/>
    <property type="project" value="UniProtKB-EC"/>
</dbReference>
<evidence type="ECO:0000256" key="2">
    <source>
        <dbReference type="ARBA" id="ARBA00023002"/>
    </source>
</evidence>
<dbReference type="GO" id="GO:0008270">
    <property type="term" value="F:zinc ion binding"/>
    <property type="evidence" value="ECO:0007669"/>
    <property type="project" value="InterPro"/>
</dbReference>
<dbReference type="EMBL" id="OY288114">
    <property type="protein sequence ID" value="CAJ0861295.1"/>
    <property type="molecule type" value="Genomic_DNA"/>
</dbReference>
<dbReference type="NCBIfam" id="NF008024">
    <property type="entry name" value="PRK10754.1"/>
    <property type="match status" value="1"/>
</dbReference>
<name>A0AA48M1G0_9ZZZZ</name>
<dbReference type="InterPro" id="IPR047618">
    <property type="entry name" value="QOR-like"/>
</dbReference>
<dbReference type="Pfam" id="PF00107">
    <property type="entry name" value="ADH_zinc_N"/>
    <property type="match status" value="1"/>
</dbReference>
<dbReference type="InterPro" id="IPR013149">
    <property type="entry name" value="ADH-like_C"/>
</dbReference>
<proteinExistence type="predicted"/>
<gene>
    <name evidence="4" type="primary">qorA</name>
    <name evidence="4" type="ORF">AMST5_01381</name>
</gene>
<dbReference type="InterPro" id="IPR011032">
    <property type="entry name" value="GroES-like_sf"/>
</dbReference>
<dbReference type="SUPFAM" id="SSF50129">
    <property type="entry name" value="GroES-like"/>
    <property type="match status" value="1"/>
</dbReference>
<dbReference type="FunFam" id="3.40.50.720:FF:000053">
    <property type="entry name" value="Quinone oxidoreductase 1"/>
    <property type="match status" value="1"/>
</dbReference>
<dbReference type="SUPFAM" id="SSF51735">
    <property type="entry name" value="NAD(P)-binding Rossmann-fold domains"/>
    <property type="match status" value="1"/>
</dbReference>
<dbReference type="GO" id="GO:0035925">
    <property type="term" value="F:mRNA 3'-UTR AU-rich region binding"/>
    <property type="evidence" value="ECO:0007669"/>
    <property type="project" value="TreeGrafter"/>
</dbReference>
<dbReference type="GO" id="GO:0005829">
    <property type="term" value="C:cytosol"/>
    <property type="evidence" value="ECO:0007669"/>
    <property type="project" value="TreeGrafter"/>
</dbReference>
<evidence type="ECO:0000259" key="3">
    <source>
        <dbReference type="SMART" id="SM00829"/>
    </source>
</evidence>
<dbReference type="InterPro" id="IPR002328">
    <property type="entry name" value="ADH_Zn_CS"/>
</dbReference>
<dbReference type="PANTHER" id="PTHR48106">
    <property type="entry name" value="QUINONE OXIDOREDUCTASE PIG3-RELATED"/>
    <property type="match status" value="1"/>
</dbReference>
<dbReference type="EC" id="1.6.5.5" evidence="4"/>
<dbReference type="Gene3D" id="3.90.180.10">
    <property type="entry name" value="Medium-chain alcohol dehydrogenases, catalytic domain"/>
    <property type="match status" value="1"/>
</dbReference>
<dbReference type="PANTHER" id="PTHR48106:SF13">
    <property type="entry name" value="QUINONE OXIDOREDUCTASE-RELATED"/>
    <property type="match status" value="1"/>
</dbReference>
<dbReference type="InterPro" id="IPR013154">
    <property type="entry name" value="ADH-like_N"/>
</dbReference>
<dbReference type="InterPro" id="IPR036291">
    <property type="entry name" value="NAD(P)-bd_dom_sf"/>
</dbReference>
<sequence>MVKAIRVHRPGGPDVLHFEDVELGAPGPGEVQIRHRAIGVNYIDIYRRTGLYPAELPYIPGHEGSGQIVAVGDGVKDFEEGDRVAYIAAGLGAYCEARNISADAVIHLPKSISYEQGAVMMLKGLTAQYLLRRTFRVKKGTRVLVHAGAGGVGQLLCEWAKALGAKVIATVGSPEKAAVAEKAGAQDVILYREENFVERVKEITRGKLCDVVYDGVGRATFPASLDCLAPFGMFVSFGSASGPIDAFDINLLAQKGSLYVTRPTLFAHIAKRKDYEEMVEDMLHAIKRGHLTIEPPQSSPLADAAKVHAALESRQTVGSTVLTP</sequence>
<dbReference type="PROSITE" id="PS00059">
    <property type="entry name" value="ADH_ZINC"/>
    <property type="match status" value="1"/>
</dbReference>
<keyword evidence="1" id="KW-0521">NADP</keyword>
<organism evidence="4">
    <name type="scientific">freshwater sediment metagenome</name>
    <dbReference type="NCBI Taxonomy" id="556182"/>
    <lineage>
        <taxon>unclassified sequences</taxon>
        <taxon>metagenomes</taxon>
        <taxon>ecological metagenomes</taxon>
    </lineage>
</organism>
<reference evidence="4" key="1">
    <citation type="submission" date="2023-07" db="EMBL/GenBank/DDBJ databases">
        <authorList>
            <person name="Pelsma A.J. K."/>
        </authorList>
    </citation>
    <scope>NUCLEOTIDE SEQUENCE</scope>
</reference>
<dbReference type="InterPro" id="IPR020843">
    <property type="entry name" value="ER"/>
</dbReference>
<evidence type="ECO:0000256" key="1">
    <source>
        <dbReference type="ARBA" id="ARBA00022857"/>
    </source>
</evidence>
<evidence type="ECO:0000313" key="4">
    <source>
        <dbReference type="EMBL" id="CAJ0861295.1"/>
    </source>
</evidence>
<dbReference type="Pfam" id="PF08240">
    <property type="entry name" value="ADH_N"/>
    <property type="match status" value="1"/>
</dbReference>
<feature type="domain" description="Enoyl reductase (ER)" evidence="3">
    <location>
        <begin position="11"/>
        <end position="322"/>
    </location>
</feature>
<accession>A0AA48M1G0</accession>
<keyword evidence="2 4" id="KW-0560">Oxidoreductase</keyword>
<dbReference type="GO" id="GO:0070402">
    <property type="term" value="F:NADPH binding"/>
    <property type="evidence" value="ECO:0007669"/>
    <property type="project" value="TreeGrafter"/>
</dbReference>
<protein>
    <submittedName>
        <fullName evidence="4">Quinone oxidoreductase 1</fullName>
        <ecNumber evidence="4">1.6.5.5</ecNumber>
    </submittedName>
</protein>
<dbReference type="Gene3D" id="3.40.50.720">
    <property type="entry name" value="NAD(P)-binding Rossmann-like Domain"/>
    <property type="match status" value="1"/>
</dbReference>
<dbReference type="SMART" id="SM00829">
    <property type="entry name" value="PKS_ER"/>
    <property type="match status" value="1"/>
</dbReference>